<dbReference type="AlphaFoldDB" id="A0A392SGZ3"/>
<reference evidence="1 2" key="1">
    <citation type="journal article" date="2018" name="Front. Plant Sci.">
        <title>Red Clover (Trifolium pratense) and Zigzag Clover (T. medium) - A Picture of Genomic Similarities and Differences.</title>
        <authorList>
            <person name="Dluhosova J."/>
            <person name="Istvanek J."/>
            <person name="Nedelnik J."/>
            <person name="Repkova J."/>
        </authorList>
    </citation>
    <scope>NUCLEOTIDE SEQUENCE [LARGE SCALE GENOMIC DNA]</scope>
    <source>
        <strain evidence="2">cv. 10/8</strain>
        <tissue evidence="1">Leaf</tissue>
    </source>
</reference>
<feature type="non-terminal residue" evidence="1">
    <location>
        <position position="46"/>
    </location>
</feature>
<keyword evidence="2" id="KW-1185">Reference proteome</keyword>
<dbReference type="EMBL" id="LXQA010382245">
    <property type="protein sequence ID" value="MCI48141.1"/>
    <property type="molecule type" value="Genomic_DNA"/>
</dbReference>
<evidence type="ECO:0000313" key="1">
    <source>
        <dbReference type="EMBL" id="MCI48141.1"/>
    </source>
</evidence>
<organism evidence="1 2">
    <name type="scientific">Trifolium medium</name>
    <dbReference type="NCBI Taxonomy" id="97028"/>
    <lineage>
        <taxon>Eukaryota</taxon>
        <taxon>Viridiplantae</taxon>
        <taxon>Streptophyta</taxon>
        <taxon>Embryophyta</taxon>
        <taxon>Tracheophyta</taxon>
        <taxon>Spermatophyta</taxon>
        <taxon>Magnoliopsida</taxon>
        <taxon>eudicotyledons</taxon>
        <taxon>Gunneridae</taxon>
        <taxon>Pentapetalae</taxon>
        <taxon>rosids</taxon>
        <taxon>fabids</taxon>
        <taxon>Fabales</taxon>
        <taxon>Fabaceae</taxon>
        <taxon>Papilionoideae</taxon>
        <taxon>50 kb inversion clade</taxon>
        <taxon>NPAAA clade</taxon>
        <taxon>Hologalegina</taxon>
        <taxon>IRL clade</taxon>
        <taxon>Trifolieae</taxon>
        <taxon>Trifolium</taxon>
    </lineage>
</organism>
<evidence type="ECO:0000313" key="2">
    <source>
        <dbReference type="Proteomes" id="UP000265520"/>
    </source>
</evidence>
<proteinExistence type="predicted"/>
<accession>A0A392SGZ3</accession>
<dbReference type="Proteomes" id="UP000265520">
    <property type="component" value="Unassembled WGS sequence"/>
</dbReference>
<sequence length="46" mass="5155">MGESHLCPLKSQLRSSNMKLGSTRFVTNVRCSSLNHLLITRSIPKL</sequence>
<protein>
    <submittedName>
        <fullName evidence="1">Uncharacterized protein</fullName>
    </submittedName>
</protein>
<name>A0A392SGZ3_9FABA</name>
<comment type="caution">
    <text evidence="1">The sequence shown here is derived from an EMBL/GenBank/DDBJ whole genome shotgun (WGS) entry which is preliminary data.</text>
</comment>